<keyword evidence="1" id="KW-0812">Transmembrane</keyword>
<organism evidence="2">
    <name type="scientific">Oryza sativa subsp. japonica</name>
    <name type="common">Rice</name>
    <dbReference type="NCBI Taxonomy" id="39947"/>
    <lineage>
        <taxon>Eukaryota</taxon>
        <taxon>Viridiplantae</taxon>
        <taxon>Streptophyta</taxon>
        <taxon>Embryophyta</taxon>
        <taxon>Tracheophyta</taxon>
        <taxon>Spermatophyta</taxon>
        <taxon>Magnoliopsida</taxon>
        <taxon>Liliopsida</taxon>
        <taxon>Poales</taxon>
        <taxon>Poaceae</taxon>
        <taxon>BOP clade</taxon>
        <taxon>Oryzoideae</taxon>
        <taxon>Oryzeae</taxon>
        <taxon>Oryzinae</taxon>
        <taxon>Oryza</taxon>
        <taxon>Oryza sativa</taxon>
    </lineage>
</organism>
<feature type="transmembrane region" description="Helical" evidence="1">
    <location>
        <begin position="85"/>
        <end position="114"/>
    </location>
</feature>
<dbReference type="EMBL" id="CM000148">
    <property type="protein sequence ID" value="EEE52261.1"/>
    <property type="molecule type" value="Genomic_DNA"/>
</dbReference>
<keyword evidence="1" id="KW-1133">Transmembrane helix</keyword>
<protein>
    <submittedName>
        <fullName evidence="2">Uncharacterized protein</fullName>
    </submittedName>
</protein>
<dbReference type="Proteomes" id="UP000007752">
    <property type="component" value="Chromosome 11"/>
</dbReference>
<keyword evidence="1" id="KW-0472">Membrane</keyword>
<dbReference type="AlphaFoldDB" id="B9GB55"/>
<proteinExistence type="predicted"/>
<name>B9GB55_ORYSJ</name>
<evidence type="ECO:0000256" key="1">
    <source>
        <dbReference type="SAM" id="Phobius"/>
    </source>
</evidence>
<reference evidence="2" key="1">
    <citation type="journal article" date="2005" name="PLoS Biol.">
        <title>The genomes of Oryza sativa: a history of duplications.</title>
        <authorList>
            <person name="Yu J."/>
            <person name="Wang J."/>
            <person name="Lin W."/>
            <person name="Li S."/>
            <person name="Li H."/>
            <person name="Zhou J."/>
            <person name="Ni P."/>
            <person name="Dong W."/>
            <person name="Hu S."/>
            <person name="Zeng C."/>
            <person name="Zhang J."/>
            <person name="Zhang Y."/>
            <person name="Li R."/>
            <person name="Xu Z."/>
            <person name="Li S."/>
            <person name="Li X."/>
            <person name="Zheng H."/>
            <person name="Cong L."/>
            <person name="Lin L."/>
            <person name="Yin J."/>
            <person name="Geng J."/>
            <person name="Li G."/>
            <person name="Shi J."/>
            <person name="Liu J."/>
            <person name="Lv H."/>
            <person name="Li J."/>
            <person name="Wang J."/>
            <person name="Deng Y."/>
            <person name="Ran L."/>
            <person name="Shi X."/>
            <person name="Wang X."/>
            <person name="Wu Q."/>
            <person name="Li C."/>
            <person name="Ren X."/>
            <person name="Wang J."/>
            <person name="Wang X."/>
            <person name="Li D."/>
            <person name="Liu D."/>
            <person name="Zhang X."/>
            <person name="Ji Z."/>
            <person name="Zhao W."/>
            <person name="Sun Y."/>
            <person name="Zhang Z."/>
            <person name="Bao J."/>
            <person name="Han Y."/>
            <person name="Dong L."/>
            <person name="Ji J."/>
            <person name="Chen P."/>
            <person name="Wu S."/>
            <person name="Liu J."/>
            <person name="Xiao Y."/>
            <person name="Bu D."/>
            <person name="Tan J."/>
            <person name="Yang L."/>
            <person name="Ye C."/>
            <person name="Zhang J."/>
            <person name="Xu J."/>
            <person name="Zhou Y."/>
            <person name="Yu Y."/>
            <person name="Zhang B."/>
            <person name="Zhuang S."/>
            <person name="Wei H."/>
            <person name="Liu B."/>
            <person name="Lei M."/>
            <person name="Yu H."/>
            <person name="Li Y."/>
            <person name="Xu H."/>
            <person name="Wei S."/>
            <person name="He X."/>
            <person name="Fang L."/>
            <person name="Zhang Z."/>
            <person name="Zhang Y."/>
            <person name="Huang X."/>
            <person name="Su Z."/>
            <person name="Tong W."/>
            <person name="Li J."/>
            <person name="Tong Z."/>
            <person name="Li S."/>
            <person name="Ye J."/>
            <person name="Wang L."/>
            <person name="Fang L."/>
            <person name="Lei T."/>
            <person name="Chen C."/>
            <person name="Chen H."/>
            <person name="Xu Z."/>
            <person name="Li H."/>
            <person name="Huang H."/>
            <person name="Zhang F."/>
            <person name="Xu H."/>
            <person name="Li N."/>
            <person name="Zhao C."/>
            <person name="Li S."/>
            <person name="Dong L."/>
            <person name="Huang Y."/>
            <person name="Li L."/>
            <person name="Xi Y."/>
            <person name="Qi Q."/>
            <person name="Li W."/>
            <person name="Zhang B."/>
            <person name="Hu W."/>
            <person name="Zhang Y."/>
            <person name="Tian X."/>
            <person name="Jiao Y."/>
            <person name="Liang X."/>
            <person name="Jin J."/>
            <person name="Gao L."/>
            <person name="Zheng W."/>
            <person name="Hao B."/>
            <person name="Liu S."/>
            <person name="Wang W."/>
            <person name="Yuan L."/>
            <person name="Cao M."/>
            <person name="McDermott J."/>
            <person name="Samudrala R."/>
            <person name="Wang J."/>
            <person name="Wong G.K."/>
            <person name="Yang H."/>
        </authorList>
    </citation>
    <scope>NUCLEOTIDE SEQUENCE [LARGE SCALE GENOMIC DNA]</scope>
</reference>
<sequence>MRSSDMLRTASLSTPSAPVSRCSILVLDGRSRGHCPRCLGLRGGRHHFFSGCAWSSPKLLEHVVDSSALPSPTTNAVWFQPEPSLLFLSFFLCFYIIHSLSCHWTVMVCVFFSLPKSH</sequence>
<accession>B9GB55</accession>
<gene>
    <name evidence="2" type="ORF">OsJ_34219</name>
</gene>
<reference evidence="2" key="2">
    <citation type="submission" date="2008-12" db="EMBL/GenBank/DDBJ databases">
        <title>Improved gene annotation of the rice (Oryza sativa) genomes.</title>
        <authorList>
            <person name="Wang J."/>
            <person name="Li R."/>
            <person name="Fan W."/>
            <person name="Huang Q."/>
            <person name="Zhang J."/>
            <person name="Zhou Y."/>
            <person name="Hu Y."/>
            <person name="Zi S."/>
            <person name="Li J."/>
            <person name="Ni P."/>
            <person name="Zheng H."/>
            <person name="Zhang Y."/>
            <person name="Zhao M."/>
            <person name="Hao Q."/>
            <person name="McDermott J."/>
            <person name="Samudrala R."/>
            <person name="Kristiansen K."/>
            <person name="Wong G.K.-S."/>
        </authorList>
    </citation>
    <scope>NUCLEOTIDE SEQUENCE</scope>
</reference>
<evidence type="ECO:0000313" key="2">
    <source>
        <dbReference type="EMBL" id="EEE52261.1"/>
    </source>
</evidence>